<reference evidence="8" key="1">
    <citation type="journal article" date="2019" name="MBio">
        <title>Virus Genomes from Deep Sea Sediments Expand the Ocean Megavirome and Support Independent Origins of Viral Gigantism.</title>
        <authorList>
            <person name="Backstrom D."/>
            <person name="Yutin N."/>
            <person name="Jorgensen S.L."/>
            <person name="Dharamshi J."/>
            <person name="Homa F."/>
            <person name="Zaremba-Niedwiedzka K."/>
            <person name="Spang A."/>
            <person name="Wolf Y.I."/>
            <person name="Koonin E.V."/>
            <person name="Ettema T.J."/>
        </authorList>
    </citation>
    <scope>NUCLEOTIDE SEQUENCE</scope>
</reference>
<dbReference type="NCBIfam" id="NF003592">
    <property type="entry name" value="PRK05254.1-5"/>
    <property type="match status" value="1"/>
</dbReference>
<protein>
    <submittedName>
        <fullName evidence="8">NADAR domain protein</fullName>
    </submittedName>
</protein>
<dbReference type="PANTHER" id="PTHR11264">
    <property type="entry name" value="URACIL-DNA GLYCOSYLASE"/>
    <property type="match status" value="1"/>
</dbReference>
<keyword evidence="4" id="KW-0234">DNA repair</keyword>
<feature type="region of interest" description="Disordered" evidence="6">
    <location>
        <begin position="321"/>
        <end position="348"/>
    </location>
</feature>
<sequence length="723" mass="78078">MNIAFSAANILKSESQVIVVVCDCASQKGVGQIRAVTDAYAHVKPYGKGPGALGTIKLWGSRRNRYVLGVYTHVAPGKPAADGDDSLENRLDRFARCLRKVSKLLKGSVKSVAFPKRFCRGGAEAYTEIIDAWAATVPHIAVEVATAGDEAKDRMVDFQPPSHAPGGPAATPKDVPAARGVDFYGAHAAHGEFSNFYPAPFEVAGKTWPTSEHYFQAMKFADAATQEAIRTAATPALAKKAGGSRARALRKNWEAVKVDVMRAALEAKFTQHPELLRVLLDTHPQPLSEHTSRDSFWGDGGDDRTGENMLGRLLVELREAKLPQGAGSRREPSAAPDGGPAEEKETDAWWETPEYEQLSPEINAWFLAAMAGATLPSKSTEDRTPYAEKLAEKLKTSDPALHGKMAACIPAVADEMYSLVDQLGDPTSEFFTDDERAACRLKSNPSRRETAAENVDADAENDTAPAENGAVDAENVDADDAENETEEEYSYENSSLLELVNDDPPQGWNDFFQQWAADGSGVAAVSDRIAADAKTANVYPPLSQVFAAFDLTALADVKVVIIGQDPYFNPGEAMGLAFSVPDGVRIPSSLRNIYTELESDGYAVDWSSGDLTRWAEQGALLINAALTVAEGHPFVHAPHWESFTARALRYISRNCSKIVVICWGAPARKLAKARMKKMDCLFITSVHPSGKSAHGGFFGSKPFSKANAYLKSVGKAPIDWGLA</sequence>
<dbReference type="CDD" id="cd10027">
    <property type="entry name" value="UDG-F1-like"/>
    <property type="match status" value="1"/>
</dbReference>
<dbReference type="SUPFAM" id="SSF52949">
    <property type="entry name" value="Macro domain-like"/>
    <property type="match status" value="1"/>
</dbReference>
<feature type="domain" description="Uracil-DNA glycosylase-like" evidence="7">
    <location>
        <begin position="550"/>
        <end position="710"/>
    </location>
</feature>
<dbReference type="InterPro" id="IPR036895">
    <property type="entry name" value="Uracil-DNA_glycosylase-like_sf"/>
</dbReference>
<dbReference type="NCBIfam" id="TIGR00628">
    <property type="entry name" value="ung"/>
    <property type="match status" value="1"/>
</dbReference>
<gene>
    <name evidence="8" type="ORF">LCMAC103_01030</name>
</gene>
<dbReference type="GO" id="GO:0097510">
    <property type="term" value="P:base-excision repair, AP site formation via deaminated base removal"/>
    <property type="evidence" value="ECO:0007669"/>
    <property type="project" value="TreeGrafter"/>
</dbReference>
<evidence type="ECO:0000256" key="3">
    <source>
        <dbReference type="ARBA" id="ARBA00022801"/>
    </source>
</evidence>
<keyword evidence="2" id="KW-0227">DNA damage</keyword>
<feature type="compositionally biased region" description="Acidic residues" evidence="6">
    <location>
        <begin position="474"/>
        <end position="490"/>
    </location>
</feature>
<evidence type="ECO:0000256" key="2">
    <source>
        <dbReference type="ARBA" id="ARBA00022763"/>
    </source>
</evidence>
<dbReference type="Pfam" id="PF08719">
    <property type="entry name" value="NADAR"/>
    <property type="match status" value="1"/>
</dbReference>
<dbReference type="InterPro" id="IPR018085">
    <property type="entry name" value="Ura-DNA_Glyclase_AS"/>
</dbReference>
<dbReference type="InterPro" id="IPR005122">
    <property type="entry name" value="Uracil-DNA_glycosylase-like"/>
</dbReference>
<name>A0A481YV43_9VIRU</name>
<dbReference type="CDD" id="cd15457">
    <property type="entry name" value="NADAR"/>
    <property type="match status" value="1"/>
</dbReference>
<comment type="similarity">
    <text evidence="1">Belongs to the uracil-DNA glycosylase (UDG) superfamily. UNG family.</text>
</comment>
<dbReference type="SMART" id="SM00986">
    <property type="entry name" value="UDG"/>
    <property type="match status" value="1"/>
</dbReference>
<dbReference type="Gene3D" id="1.10.357.40">
    <property type="entry name" value="YbiA-like"/>
    <property type="match status" value="1"/>
</dbReference>
<evidence type="ECO:0000256" key="5">
    <source>
        <dbReference type="PROSITE-ProRule" id="PRU10072"/>
    </source>
</evidence>
<dbReference type="SMART" id="SM00987">
    <property type="entry name" value="UreE_C"/>
    <property type="match status" value="1"/>
</dbReference>
<feature type="active site" description="Proton acceptor" evidence="5">
    <location>
        <position position="565"/>
    </location>
</feature>
<evidence type="ECO:0000313" key="8">
    <source>
        <dbReference type="EMBL" id="QBK86771.1"/>
    </source>
</evidence>
<dbReference type="PANTHER" id="PTHR11264:SF0">
    <property type="entry name" value="URACIL-DNA GLYCOSYLASE"/>
    <property type="match status" value="1"/>
</dbReference>
<dbReference type="SUPFAM" id="SSF52141">
    <property type="entry name" value="Uracil-DNA glycosylase-like"/>
    <property type="match status" value="1"/>
</dbReference>
<dbReference type="InterPro" id="IPR002043">
    <property type="entry name" value="UDG_fam1"/>
</dbReference>
<dbReference type="PROSITE" id="PS00130">
    <property type="entry name" value="U_DNA_GLYCOSYLASE"/>
    <property type="match status" value="1"/>
</dbReference>
<evidence type="ECO:0000256" key="6">
    <source>
        <dbReference type="SAM" id="MobiDB-lite"/>
    </source>
</evidence>
<dbReference type="GO" id="GO:0004844">
    <property type="term" value="F:uracil DNA N-glycosylase activity"/>
    <property type="evidence" value="ECO:0007669"/>
    <property type="project" value="InterPro"/>
</dbReference>
<dbReference type="NCBIfam" id="NF003588">
    <property type="entry name" value="PRK05254.1-1"/>
    <property type="match status" value="1"/>
</dbReference>
<dbReference type="Gene3D" id="3.40.220.10">
    <property type="entry name" value="Leucine Aminopeptidase, subunit E, domain 1"/>
    <property type="match status" value="1"/>
</dbReference>
<dbReference type="SUPFAM" id="SSF143990">
    <property type="entry name" value="YbiA-like"/>
    <property type="match status" value="1"/>
</dbReference>
<dbReference type="InterPro" id="IPR043472">
    <property type="entry name" value="Macro_dom-like"/>
</dbReference>
<dbReference type="EMBL" id="MK500336">
    <property type="protein sequence ID" value="QBK86771.1"/>
    <property type="molecule type" value="Genomic_DNA"/>
</dbReference>
<evidence type="ECO:0000256" key="1">
    <source>
        <dbReference type="ARBA" id="ARBA00008184"/>
    </source>
</evidence>
<dbReference type="HAMAP" id="MF_00148">
    <property type="entry name" value="UDG"/>
    <property type="match status" value="1"/>
</dbReference>
<feature type="region of interest" description="Disordered" evidence="6">
    <location>
        <begin position="442"/>
        <end position="494"/>
    </location>
</feature>
<dbReference type="Pfam" id="PF03167">
    <property type="entry name" value="UDG"/>
    <property type="match status" value="1"/>
</dbReference>
<accession>A0A481YV43</accession>
<dbReference type="InterPro" id="IPR037238">
    <property type="entry name" value="YbiA-like_sf"/>
</dbReference>
<dbReference type="Gene3D" id="3.40.470.10">
    <property type="entry name" value="Uracil-DNA glycosylase-like domain"/>
    <property type="match status" value="1"/>
</dbReference>
<organism evidence="8">
    <name type="scientific">Marseillevirus LCMAC103</name>
    <dbReference type="NCBI Taxonomy" id="2506604"/>
    <lineage>
        <taxon>Viruses</taxon>
        <taxon>Varidnaviria</taxon>
        <taxon>Bamfordvirae</taxon>
        <taxon>Nucleocytoviricota</taxon>
        <taxon>Megaviricetes</taxon>
        <taxon>Pimascovirales</taxon>
        <taxon>Pimascovirales incertae sedis</taxon>
        <taxon>Marseilleviridae</taxon>
    </lineage>
</organism>
<evidence type="ECO:0000259" key="7">
    <source>
        <dbReference type="SMART" id="SM00986"/>
    </source>
</evidence>
<proteinExistence type="inferred from homology"/>
<evidence type="ECO:0000256" key="4">
    <source>
        <dbReference type="ARBA" id="ARBA00023204"/>
    </source>
</evidence>
<keyword evidence="3" id="KW-0378">Hydrolase</keyword>
<dbReference type="InterPro" id="IPR012816">
    <property type="entry name" value="NADAR"/>
</dbReference>
<dbReference type="NCBIfam" id="TIGR02464">
    <property type="entry name" value="ribofla_fusion"/>
    <property type="match status" value="1"/>
</dbReference>